<dbReference type="InterPro" id="IPR001387">
    <property type="entry name" value="Cro/C1-type_HTH"/>
</dbReference>
<organism evidence="2 3">
    <name type="scientific">Mucilaginibacter defluvii</name>
    <dbReference type="NCBI Taxonomy" id="1196019"/>
    <lineage>
        <taxon>Bacteria</taxon>
        <taxon>Pseudomonadati</taxon>
        <taxon>Bacteroidota</taxon>
        <taxon>Sphingobacteriia</taxon>
        <taxon>Sphingobacteriales</taxon>
        <taxon>Sphingobacteriaceae</taxon>
        <taxon>Mucilaginibacter</taxon>
    </lineage>
</organism>
<dbReference type="CDD" id="cd00093">
    <property type="entry name" value="HTH_XRE"/>
    <property type="match status" value="1"/>
</dbReference>
<evidence type="ECO:0000313" key="2">
    <source>
        <dbReference type="EMBL" id="GAA4910153.1"/>
    </source>
</evidence>
<keyword evidence="3" id="KW-1185">Reference proteome</keyword>
<sequence>MGSQYRDQKFIDQVCKKIIEIRKAKGLVQEDLVERTGFDIRQIGNIERGISNTSISNIAQIARALEVHPKELLDFDFELLKQPPTRRERKGKKE</sequence>
<dbReference type="PROSITE" id="PS50943">
    <property type="entry name" value="HTH_CROC1"/>
    <property type="match status" value="1"/>
</dbReference>
<dbReference type="Pfam" id="PF01381">
    <property type="entry name" value="HTH_3"/>
    <property type="match status" value="1"/>
</dbReference>
<dbReference type="SUPFAM" id="SSF47413">
    <property type="entry name" value="lambda repressor-like DNA-binding domains"/>
    <property type="match status" value="1"/>
</dbReference>
<feature type="domain" description="HTH cro/C1-type" evidence="1">
    <location>
        <begin position="18"/>
        <end position="72"/>
    </location>
</feature>
<accession>A0ABP9FRC3</accession>
<dbReference type="Gene3D" id="1.10.260.40">
    <property type="entry name" value="lambda repressor-like DNA-binding domains"/>
    <property type="match status" value="1"/>
</dbReference>
<dbReference type="EMBL" id="BAABJI010000001">
    <property type="protein sequence ID" value="GAA4910153.1"/>
    <property type="molecule type" value="Genomic_DNA"/>
</dbReference>
<dbReference type="SMART" id="SM00530">
    <property type="entry name" value="HTH_XRE"/>
    <property type="match status" value="1"/>
</dbReference>
<reference evidence="3" key="1">
    <citation type="journal article" date="2019" name="Int. J. Syst. Evol. Microbiol.">
        <title>The Global Catalogue of Microorganisms (GCM) 10K type strain sequencing project: providing services to taxonomists for standard genome sequencing and annotation.</title>
        <authorList>
            <consortium name="The Broad Institute Genomics Platform"/>
            <consortium name="The Broad Institute Genome Sequencing Center for Infectious Disease"/>
            <person name="Wu L."/>
            <person name="Ma J."/>
        </authorList>
    </citation>
    <scope>NUCLEOTIDE SEQUENCE [LARGE SCALE GENOMIC DNA]</scope>
    <source>
        <strain evidence="3">JCM 18283</strain>
    </source>
</reference>
<comment type="caution">
    <text evidence="2">The sequence shown here is derived from an EMBL/GenBank/DDBJ whole genome shotgun (WGS) entry which is preliminary data.</text>
</comment>
<proteinExistence type="predicted"/>
<dbReference type="Proteomes" id="UP001501436">
    <property type="component" value="Unassembled WGS sequence"/>
</dbReference>
<evidence type="ECO:0000313" key="3">
    <source>
        <dbReference type="Proteomes" id="UP001501436"/>
    </source>
</evidence>
<protein>
    <recommendedName>
        <fullName evidence="1">HTH cro/C1-type domain-containing protein</fullName>
    </recommendedName>
</protein>
<evidence type="ECO:0000259" key="1">
    <source>
        <dbReference type="PROSITE" id="PS50943"/>
    </source>
</evidence>
<name>A0ABP9FRC3_9SPHI</name>
<dbReference type="InterPro" id="IPR010982">
    <property type="entry name" value="Lambda_DNA-bd_dom_sf"/>
</dbReference>
<dbReference type="RefSeq" id="WP_345330008.1">
    <property type="nucleotide sequence ID" value="NZ_BAABJI010000001.1"/>
</dbReference>
<gene>
    <name evidence="2" type="ORF">GCM10023313_11650</name>
</gene>